<evidence type="ECO:0000313" key="3">
    <source>
        <dbReference type="Proteomes" id="UP000053660"/>
    </source>
</evidence>
<reference evidence="2 3" key="1">
    <citation type="submission" date="2014-03" db="EMBL/GenBank/DDBJ databases">
        <title>Draft genome of the hookworm Oesophagostomum dentatum.</title>
        <authorList>
            <person name="Mitreva M."/>
        </authorList>
    </citation>
    <scope>NUCLEOTIDE SEQUENCE [LARGE SCALE GENOMIC DNA]</scope>
    <source>
        <strain evidence="2 3">OD-Hann</strain>
    </source>
</reference>
<gene>
    <name evidence="2" type="ORF">OESDEN_00792</name>
</gene>
<dbReference type="OrthoDB" id="5855159at2759"/>
<dbReference type="InterPro" id="IPR036598">
    <property type="entry name" value="GOLD_dom_sf"/>
</dbReference>
<dbReference type="SUPFAM" id="SSF101576">
    <property type="entry name" value="Supernatant protein factor (SPF), C-terminal domain"/>
    <property type="match status" value="1"/>
</dbReference>
<dbReference type="Proteomes" id="UP000053660">
    <property type="component" value="Unassembled WGS sequence"/>
</dbReference>
<evidence type="ECO:0000313" key="2">
    <source>
        <dbReference type="EMBL" id="KHJ99228.1"/>
    </source>
</evidence>
<keyword evidence="3" id="KW-1185">Reference proteome</keyword>
<dbReference type="EMBL" id="KN549234">
    <property type="protein sequence ID" value="KHJ99228.1"/>
    <property type="molecule type" value="Genomic_DNA"/>
</dbReference>
<dbReference type="PROSITE" id="PS50866">
    <property type="entry name" value="GOLD"/>
    <property type="match status" value="1"/>
</dbReference>
<name>A0A0B1TNX3_OESDE</name>
<dbReference type="InterPro" id="IPR009038">
    <property type="entry name" value="GOLD_dom"/>
</dbReference>
<dbReference type="AlphaFoldDB" id="A0A0B1TNX3"/>
<feature type="domain" description="GOLD" evidence="1">
    <location>
        <begin position="74"/>
        <end position="108"/>
    </location>
</feature>
<protein>
    <submittedName>
        <fullName evidence="2">Emp24/gp25L/p24 family protein</fullName>
    </submittedName>
</protein>
<organism evidence="2 3">
    <name type="scientific">Oesophagostomum dentatum</name>
    <name type="common">Nodular worm</name>
    <dbReference type="NCBI Taxonomy" id="61180"/>
    <lineage>
        <taxon>Eukaryota</taxon>
        <taxon>Metazoa</taxon>
        <taxon>Ecdysozoa</taxon>
        <taxon>Nematoda</taxon>
        <taxon>Chromadorea</taxon>
        <taxon>Rhabditida</taxon>
        <taxon>Rhabditina</taxon>
        <taxon>Rhabditomorpha</taxon>
        <taxon>Strongyloidea</taxon>
        <taxon>Strongylidae</taxon>
        <taxon>Oesophagostomum</taxon>
    </lineage>
</organism>
<evidence type="ECO:0000259" key="1">
    <source>
        <dbReference type="PROSITE" id="PS50866"/>
    </source>
</evidence>
<sequence length="110" mass="12458">MMGTPFGVQDERFEELGSSLDIEKRKKCCLSSLKVERKQLGGYPSFEFPGLANLLKSFRSGMVKAVYGRQLSGGSIRILAEEPGVYKFVFDNTHSRLRSKTVRYCIEVEK</sequence>
<dbReference type="Gene3D" id="2.60.120.680">
    <property type="entry name" value="GOLD domain"/>
    <property type="match status" value="1"/>
</dbReference>
<accession>A0A0B1TNX3</accession>
<proteinExistence type="predicted"/>